<proteinExistence type="predicted"/>
<accession>A0A3N1PP97</accession>
<organism evidence="3 4">
    <name type="scientific">Gallaecimonas pentaromativorans</name>
    <dbReference type="NCBI Taxonomy" id="584787"/>
    <lineage>
        <taxon>Bacteria</taxon>
        <taxon>Pseudomonadati</taxon>
        <taxon>Pseudomonadota</taxon>
        <taxon>Gammaproteobacteria</taxon>
        <taxon>Enterobacterales</taxon>
        <taxon>Gallaecimonadaceae</taxon>
        <taxon>Gallaecimonas</taxon>
    </lineage>
</organism>
<feature type="transmembrane region" description="Helical" evidence="1">
    <location>
        <begin position="389"/>
        <end position="407"/>
    </location>
</feature>
<name>A0A3N1PP97_9GAMM</name>
<reference evidence="3 4" key="1">
    <citation type="submission" date="2018-11" db="EMBL/GenBank/DDBJ databases">
        <title>Genomic Encyclopedia of Type Strains, Phase IV (KMG-IV): sequencing the most valuable type-strain genomes for metagenomic binning, comparative biology and taxonomic classification.</title>
        <authorList>
            <person name="Goeker M."/>
        </authorList>
    </citation>
    <scope>NUCLEOTIDE SEQUENCE [LARGE SCALE GENOMIC DNA]</scope>
    <source>
        <strain evidence="3 4">DSM 21945</strain>
    </source>
</reference>
<dbReference type="EMBL" id="RJUL01000001">
    <property type="protein sequence ID" value="ROQ30565.1"/>
    <property type="molecule type" value="Genomic_DNA"/>
</dbReference>
<feature type="transmembrane region" description="Helical" evidence="1">
    <location>
        <begin position="15"/>
        <end position="35"/>
    </location>
</feature>
<dbReference type="InterPro" id="IPR053156">
    <property type="entry name" value="T6SS_TssM-like"/>
</dbReference>
<dbReference type="InterPro" id="IPR025743">
    <property type="entry name" value="TssM1_N"/>
</dbReference>
<dbReference type="InterPro" id="IPR027417">
    <property type="entry name" value="P-loop_NTPase"/>
</dbReference>
<dbReference type="PROSITE" id="PS00675">
    <property type="entry name" value="SIGMA54_INTERACT_1"/>
    <property type="match status" value="1"/>
</dbReference>
<evidence type="ECO:0000259" key="2">
    <source>
        <dbReference type="Pfam" id="PF14331"/>
    </source>
</evidence>
<feature type="domain" description="Type VI secretion system component TssM1 N-terminal" evidence="2">
    <location>
        <begin position="154"/>
        <end position="383"/>
    </location>
</feature>
<keyword evidence="1" id="KW-0472">Membrane</keyword>
<keyword evidence="4" id="KW-1185">Reference proteome</keyword>
<dbReference type="SUPFAM" id="SSF52540">
    <property type="entry name" value="P-loop containing nucleoside triphosphate hydrolases"/>
    <property type="match status" value="1"/>
</dbReference>
<dbReference type="STRING" id="584787.GCA_001247655_01844"/>
<sequence length="1305" mass="144703">MMASVNAILALLHPWQWALFALALVLLVLLVWLLLRARKARKTGKMPDPKPTLPRRWLHSVMTALRYMTTRQAWRYQHHWVLLLGEEGAGKTSLAASLNAGDREANVLDSHRHKPHQWQHLKGLTTLAEGVVLNKDGVIIDPPGKLPVADADSKEGQQWQQLLDAINDGRPERPLDAVVLTLSVESLLNKNPEQLTALAERLYLQLWRIQKRFEFVLPLYVVITQCDYLPGYSAFWSLVEPARRQEIWGWSNNALNDQETAQLLVDSVIEEVMTSLRQQQIQAAAGHADIDDADAFFLFPRRFLELAGPLRQLLEQLFKPSTFMVNNYLRGIYFTGSLAASRNPENTSTSEVDFVQELFANKVFSERRLARPLRQSIWSRNRIIRNLQYGLIGATLVSAVVLGYQSIKLERQVDHISNTLETVNLVNHLQTNNAGCINQSDIFRVLDSIGDVQASFHSPVIPISFVDSRMLEKASAWLSNRSLSNIVMEGMHCELRRRIDDIKTRPTNTSDKLLTSITLSTQRDQLLTYLERIQALENAVDAFNYISQTASSGDTDSQVQAFEGLIHYLYDRPVPESVHQVDSIYRSAVTKVSYPKPFNLGKAYKDLVSRNLIDMANDYHQALLDRVQYGADLVTKLQQEQGDIPEEVLALKDWVDWMQVSWLGNDKLHNPCADIARSFEQKLEPLYRNHGYDYSLTKEINQFLPTQCYDKAQAMLGAIRLAPYGNVFLPSDSGYLLNPALRPELAGISALVKLPLMHTPAERSFSCQVATQTWDLGQLAQATTFLGQYQDFATAQQTDTSQKLPLYLRLARQHVSALLETVLSDAQQPPKPGTDDGHSLENQLAVASANFGQAQASLGNLRQQLAAMGDTQGASQLNNCVQSYSSNMLRQLSLLTDNSRLYSPTPSAAESDPQARIYDLGSKSDIKDYLGRQRQRATVLAGYAQPFARYLSQNPATISSTALPANATADYWQGTLAELTAYQKAVPDAAIASLDDFVSKTLASMDYSNCNQLLQGQSALPEGDNLFAGQAQQLATQTQWRCDDRRDADAYAQYRDLATRFNSQLAGRYPFAASGAPDANPATVRAFFSDYLAEKDSLATASAGLNASHWRAIRRFLAQLDAAAAFFGPTLAADSNPPVVLTADFNALPGKAKGAEQLIGWQLVGSGNSISFPGTGNQLAWTPGSAMTLALTWASQSAWRPRVDAQQPSLSVDDATASFTARGTWGLLRLLAEHKPPTGPLVDPLNPSRYFLAFTVPTIDAKNPPGNASAQLFLALSLGVTDSKTQLQTPLTLPSQWPVSAPVYW</sequence>
<protein>
    <submittedName>
        <fullName evidence="3">Type VI secretion system protein ImpL</fullName>
    </submittedName>
</protein>
<dbReference type="InterPro" id="IPR025662">
    <property type="entry name" value="Sigma_54_int_dom_ATP-bd_1"/>
</dbReference>
<dbReference type="RefSeq" id="WP_123420401.1">
    <property type="nucleotide sequence ID" value="NZ_RJUL01000001.1"/>
</dbReference>
<evidence type="ECO:0000313" key="3">
    <source>
        <dbReference type="EMBL" id="ROQ30565.1"/>
    </source>
</evidence>
<evidence type="ECO:0000313" key="4">
    <source>
        <dbReference type="Proteomes" id="UP000268033"/>
    </source>
</evidence>
<comment type="caution">
    <text evidence="3">The sequence shown here is derived from an EMBL/GenBank/DDBJ whole genome shotgun (WGS) entry which is preliminary data.</text>
</comment>
<dbReference type="Proteomes" id="UP000268033">
    <property type="component" value="Unassembled WGS sequence"/>
</dbReference>
<dbReference type="Pfam" id="PF14331">
    <property type="entry name" value="IcmF-related_N"/>
    <property type="match status" value="1"/>
</dbReference>
<evidence type="ECO:0000256" key="1">
    <source>
        <dbReference type="SAM" id="Phobius"/>
    </source>
</evidence>
<dbReference type="PANTHER" id="PTHR36153">
    <property type="entry name" value="INNER MEMBRANE PROTEIN-RELATED"/>
    <property type="match status" value="1"/>
</dbReference>
<dbReference type="Gene3D" id="3.40.50.300">
    <property type="entry name" value="P-loop containing nucleotide triphosphate hydrolases"/>
    <property type="match status" value="1"/>
</dbReference>
<dbReference type="PANTHER" id="PTHR36153:SF1">
    <property type="entry name" value="TYPE VI SECRETION SYSTEM COMPONENT TSSM1"/>
    <property type="match status" value="1"/>
</dbReference>
<gene>
    <name evidence="3" type="ORF">EDC28_101251</name>
</gene>
<keyword evidence="1" id="KW-0812">Transmembrane</keyword>
<keyword evidence="1" id="KW-1133">Transmembrane helix</keyword>